<dbReference type="Gene3D" id="3.40.50.720">
    <property type="entry name" value="NAD(P)-binding Rossmann-like Domain"/>
    <property type="match status" value="1"/>
</dbReference>
<protein>
    <recommendedName>
        <fullName evidence="4">Short-chain dehydrogenase</fullName>
    </recommendedName>
</protein>
<dbReference type="EMBL" id="MFFF01000021">
    <property type="protein sequence ID" value="OGE99318.1"/>
    <property type="molecule type" value="Genomic_DNA"/>
</dbReference>
<reference evidence="2 3" key="1">
    <citation type="journal article" date="2016" name="Nat. Commun.">
        <title>Thousands of microbial genomes shed light on interconnected biogeochemical processes in an aquifer system.</title>
        <authorList>
            <person name="Anantharaman K."/>
            <person name="Brown C.T."/>
            <person name="Hug L.A."/>
            <person name="Sharon I."/>
            <person name="Castelle C.J."/>
            <person name="Probst A.J."/>
            <person name="Thomas B.C."/>
            <person name="Singh A."/>
            <person name="Wilkins M.J."/>
            <person name="Karaoz U."/>
            <person name="Brodie E.L."/>
            <person name="Williams K.H."/>
            <person name="Hubbard S.S."/>
            <person name="Banfield J.F."/>
        </authorList>
    </citation>
    <scope>NUCLEOTIDE SEQUENCE [LARGE SCALE GENOMIC DNA]</scope>
</reference>
<dbReference type="Proteomes" id="UP000177235">
    <property type="component" value="Unassembled WGS sequence"/>
</dbReference>
<evidence type="ECO:0000313" key="2">
    <source>
        <dbReference type="EMBL" id="OGE99318.1"/>
    </source>
</evidence>
<dbReference type="InterPro" id="IPR002347">
    <property type="entry name" value="SDR_fam"/>
</dbReference>
<sequence length="282" mass="31283">MIKNMSSVTQKMNVEGKTILITGATGFFGRYITEGFLEAGAKKVVLMGRSEKLKEQARDLQKKYGKNRVHAFRVDFYDRKKLIGALKNAVKQFKIDALVNNAFDFSSKTGFNTPSGRFESSTFEQWQAAFESGIYWAVAATQIVGQQMRKRKTGSIINICSMYGHVSPNPDLYRGTAKFNPPTYSVFKAGIQALTRYTAAFWAEEGVRCNSISPGAFSNLETVTANSVQADDPFLNRIREKTLLGRTGHPRDLIGAMLFLASDASSYMTGQTIMIDGGWTVI</sequence>
<dbReference type="GO" id="GO:0030497">
    <property type="term" value="P:fatty acid elongation"/>
    <property type="evidence" value="ECO:0007669"/>
    <property type="project" value="TreeGrafter"/>
</dbReference>
<dbReference type="PRINTS" id="PR00080">
    <property type="entry name" value="SDRFAMILY"/>
</dbReference>
<dbReference type="Pfam" id="PF13561">
    <property type="entry name" value="adh_short_C2"/>
    <property type="match status" value="1"/>
</dbReference>
<dbReference type="InterPro" id="IPR036291">
    <property type="entry name" value="NAD(P)-bd_dom_sf"/>
</dbReference>
<dbReference type="SUPFAM" id="SSF51735">
    <property type="entry name" value="NAD(P)-binding Rossmann-fold domains"/>
    <property type="match status" value="1"/>
</dbReference>
<name>A0A1F5QAY6_9BACT</name>
<dbReference type="PANTHER" id="PTHR42760">
    <property type="entry name" value="SHORT-CHAIN DEHYDROGENASES/REDUCTASES FAMILY MEMBER"/>
    <property type="match status" value="1"/>
</dbReference>
<dbReference type="PANTHER" id="PTHR42760:SF40">
    <property type="entry name" value="3-OXOACYL-[ACYL-CARRIER-PROTEIN] REDUCTASE, CHLOROPLASTIC"/>
    <property type="match status" value="1"/>
</dbReference>
<organism evidence="2 3">
    <name type="scientific">Candidatus Doudnabacteria bacterium RIFCSPLOWO2_02_FULL_48_13</name>
    <dbReference type="NCBI Taxonomy" id="1817845"/>
    <lineage>
        <taxon>Bacteria</taxon>
        <taxon>Candidatus Doudnaibacteriota</taxon>
    </lineage>
</organism>
<evidence type="ECO:0000256" key="1">
    <source>
        <dbReference type="ARBA" id="ARBA00006484"/>
    </source>
</evidence>
<evidence type="ECO:0008006" key="4">
    <source>
        <dbReference type="Google" id="ProtNLM"/>
    </source>
</evidence>
<evidence type="ECO:0000313" key="3">
    <source>
        <dbReference type="Proteomes" id="UP000177235"/>
    </source>
</evidence>
<comment type="similarity">
    <text evidence="1">Belongs to the short-chain dehydrogenases/reductases (SDR) family.</text>
</comment>
<proteinExistence type="inferred from homology"/>
<dbReference type="AlphaFoldDB" id="A0A1F5QAY6"/>
<accession>A0A1F5QAY6</accession>
<comment type="caution">
    <text evidence="2">The sequence shown here is derived from an EMBL/GenBank/DDBJ whole genome shotgun (WGS) entry which is preliminary data.</text>
</comment>
<dbReference type="GO" id="GO:0016616">
    <property type="term" value="F:oxidoreductase activity, acting on the CH-OH group of donors, NAD or NADP as acceptor"/>
    <property type="evidence" value="ECO:0007669"/>
    <property type="project" value="TreeGrafter"/>
</dbReference>
<gene>
    <name evidence="2" type="ORF">A3J05_00155</name>
</gene>
<dbReference type="PRINTS" id="PR00081">
    <property type="entry name" value="GDHRDH"/>
</dbReference>